<accession>A0ABM4UG13</accession>
<dbReference type="Gene3D" id="3.30.70.270">
    <property type="match status" value="1"/>
</dbReference>
<gene>
    <name evidence="3" type="primary">LOC140007377</name>
</gene>
<reference evidence="3" key="1">
    <citation type="submission" date="2025-08" db="UniProtKB">
        <authorList>
            <consortium name="RefSeq"/>
        </authorList>
    </citation>
    <scope>IDENTIFICATION</scope>
    <source>
        <tissue evidence="3">Leaves</tissue>
    </source>
</reference>
<dbReference type="SUPFAM" id="SSF56672">
    <property type="entry name" value="DNA/RNA polymerases"/>
    <property type="match status" value="1"/>
</dbReference>
<dbReference type="RefSeq" id="XP_071906230.1">
    <property type="nucleotide sequence ID" value="XM_072050129.1"/>
</dbReference>
<dbReference type="InterPro" id="IPR043502">
    <property type="entry name" value="DNA/RNA_pol_sf"/>
</dbReference>
<evidence type="ECO:0000259" key="1">
    <source>
        <dbReference type="PROSITE" id="PS50879"/>
    </source>
</evidence>
<protein>
    <recommendedName>
        <fullName evidence="1">RNase H type-1 domain-containing protein</fullName>
    </recommendedName>
</protein>
<feature type="domain" description="RNase H type-1" evidence="1">
    <location>
        <begin position="196"/>
        <end position="325"/>
    </location>
</feature>
<proteinExistence type="predicted"/>
<dbReference type="GeneID" id="140007377"/>
<dbReference type="InterPro" id="IPR043128">
    <property type="entry name" value="Rev_trsase/Diguanyl_cyclase"/>
</dbReference>
<keyword evidence="2" id="KW-1185">Reference proteome</keyword>
<evidence type="ECO:0000313" key="2">
    <source>
        <dbReference type="Proteomes" id="UP001652660"/>
    </source>
</evidence>
<dbReference type="Gene3D" id="3.10.20.370">
    <property type="match status" value="1"/>
</dbReference>
<dbReference type="Pfam" id="PF13456">
    <property type="entry name" value="RVT_3"/>
    <property type="match status" value="1"/>
</dbReference>
<dbReference type="InterPro" id="IPR036397">
    <property type="entry name" value="RNaseH_sf"/>
</dbReference>
<dbReference type="PROSITE" id="PS50879">
    <property type="entry name" value="RNASE_H_1"/>
    <property type="match status" value="1"/>
</dbReference>
<name>A0ABM4UG13_COFAR</name>
<dbReference type="SUPFAM" id="SSF53098">
    <property type="entry name" value="Ribonuclease H-like"/>
    <property type="match status" value="1"/>
</dbReference>
<dbReference type="Proteomes" id="UP001652660">
    <property type="component" value="Chromosome 5c"/>
</dbReference>
<dbReference type="InterPro" id="IPR012337">
    <property type="entry name" value="RNaseH-like_sf"/>
</dbReference>
<organism evidence="2 3">
    <name type="scientific">Coffea arabica</name>
    <name type="common">Arabian coffee</name>
    <dbReference type="NCBI Taxonomy" id="13443"/>
    <lineage>
        <taxon>Eukaryota</taxon>
        <taxon>Viridiplantae</taxon>
        <taxon>Streptophyta</taxon>
        <taxon>Embryophyta</taxon>
        <taxon>Tracheophyta</taxon>
        <taxon>Spermatophyta</taxon>
        <taxon>Magnoliopsida</taxon>
        <taxon>eudicotyledons</taxon>
        <taxon>Gunneridae</taxon>
        <taxon>Pentapetalae</taxon>
        <taxon>asterids</taxon>
        <taxon>lamiids</taxon>
        <taxon>Gentianales</taxon>
        <taxon>Rubiaceae</taxon>
        <taxon>Ixoroideae</taxon>
        <taxon>Gardenieae complex</taxon>
        <taxon>Bertiereae - Coffeeae clade</taxon>
        <taxon>Coffeeae</taxon>
        <taxon>Coffea</taxon>
    </lineage>
</organism>
<dbReference type="CDD" id="cd09279">
    <property type="entry name" value="RNase_HI_like"/>
    <property type="match status" value="1"/>
</dbReference>
<dbReference type="Gene3D" id="3.30.420.10">
    <property type="entry name" value="Ribonuclease H-like superfamily/Ribonuclease H"/>
    <property type="match status" value="1"/>
</dbReference>
<evidence type="ECO:0000313" key="3">
    <source>
        <dbReference type="RefSeq" id="XP_071906230.1"/>
    </source>
</evidence>
<dbReference type="InterPro" id="IPR041577">
    <property type="entry name" value="RT_RNaseH_2"/>
</dbReference>
<dbReference type="Pfam" id="PF17919">
    <property type="entry name" value="RT_RNaseH_2"/>
    <property type="match status" value="1"/>
</dbReference>
<dbReference type="PANTHER" id="PTHR48475">
    <property type="entry name" value="RIBONUCLEASE H"/>
    <property type="match status" value="1"/>
</dbReference>
<sequence length="389" mass="43278">MAALNRFLSRSAVRGLPFFRILKAPKTFQWNEECHRAFADLKAYLAELPTLTTPEQGETLFLYLSACNEAVSAVLVREDGGAQRPIYYVSRALQGPETRYTPAEKLVLALVHAARKLQPYFQTHSIVVTTDQPLRQILTRPEVSGRMTKWAVELAEHDVGYRPHTAIKAQALADFLAEGASQSITEPKSPPLEAQPGEPWTLFVDGASSKEGSGAGLLLISPTGEELTYALRFDFPASNNEAEYEALLTGLRIAHQMGISVISVRSDSQLVVNQVREEYETKEDAMKQYLAKVREATALFDTFDIERVPRSQNKRADALSKLASSSFAHLKKEVLVEVVKQKSVDQVQVLAIDSSVTWMTPLVDFLSSGALPEDKTEIRRLQLRAVRYA</sequence>
<dbReference type="PANTHER" id="PTHR48475:SF2">
    <property type="entry name" value="RIBONUCLEASE H"/>
    <property type="match status" value="1"/>
</dbReference>
<dbReference type="InterPro" id="IPR002156">
    <property type="entry name" value="RNaseH_domain"/>
</dbReference>